<feature type="chain" id="PRO_5001871462" description="C4-dicarboxylate ABC transporter" evidence="2">
    <location>
        <begin position="23"/>
        <end position="334"/>
    </location>
</feature>
<dbReference type="RefSeq" id="WP_051239401.1">
    <property type="nucleotide sequence ID" value="NZ_AUFF01000001.1"/>
</dbReference>
<gene>
    <name evidence="3" type="ORF">P873_02000</name>
</gene>
<keyword evidence="1 2" id="KW-0732">Signal</keyword>
<dbReference type="InterPro" id="IPR038404">
    <property type="entry name" value="TRAP_DctP_sf"/>
</dbReference>
<protein>
    <recommendedName>
        <fullName evidence="5">C4-dicarboxylate ABC transporter</fullName>
    </recommendedName>
</protein>
<evidence type="ECO:0000256" key="2">
    <source>
        <dbReference type="SAM" id="SignalP"/>
    </source>
</evidence>
<dbReference type="AlphaFoldDB" id="A0A091BPQ7"/>
<dbReference type="CDD" id="cd13670">
    <property type="entry name" value="PBP2_TRAP_Tp0957_like"/>
    <property type="match status" value="1"/>
</dbReference>
<evidence type="ECO:0000256" key="1">
    <source>
        <dbReference type="ARBA" id="ARBA00022729"/>
    </source>
</evidence>
<dbReference type="eggNOG" id="COG1638">
    <property type="taxonomic scope" value="Bacteria"/>
</dbReference>
<organism evidence="3 4">
    <name type="scientific">Arenimonas composti TR7-09 = DSM 18010</name>
    <dbReference type="NCBI Taxonomy" id="1121013"/>
    <lineage>
        <taxon>Bacteria</taxon>
        <taxon>Pseudomonadati</taxon>
        <taxon>Pseudomonadota</taxon>
        <taxon>Gammaproteobacteria</taxon>
        <taxon>Lysobacterales</taxon>
        <taxon>Lysobacteraceae</taxon>
        <taxon>Arenimonas</taxon>
    </lineage>
</organism>
<dbReference type="InterPro" id="IPR018389">
    <property type="entry name" value="DctP_fam"/>
</dbReference>
<reference evidence="3 4" key="1">
    <citation type="submission" date="2013-09" db="EMBL/GenBank/DDBJ databases">
        <title>Genome sequencing of Arenimonas composti.</title>
        <authorList>
            <person name="Chen F."/>
            <person name="Wang G."/>
        </authorList>
    </citation>
    <scope>NUCLEOTIDE SEQUENCE [LARGE SCALE GENOMIC DNA]</scope>
    <source>
        <strain evidence="3 4">TR7-09</strain>
    </source>
</reference>
<accession>A0A091BPQ7</accession>
<evidence type="ECO:0008006" key="5">
    <source>
        <dbReference type="Google" id="ProtNLM"/>
    </source>
</evidence>
<feature type="signal peptide" evidence="2">
    <location>
        <begin position="1"/>
        <end position="22"/>
    </location>
</feature>
<comment type="caution">
    <text evidence="3">The sequence shown here is derived from an EMBL/GenBank/DDBJ whole genome shotgun (WGS) entry which is preliminary data.</text>
</comment>
<evidence type="ECO:0000313" key="4">
    <source>
        <dbReference type="Proteomes" id="UP000029391"/>
    </source>
</evidence>
<dbReference type="Proteomes" id="UP000029391">
    <property type="component" value="Unassembled WGS sequence"/>
</dbReference>
<dbReference type="Gene3D" id="3.40.190.170">
    <property type="entry name" value="Bacterial extracellular solute-binding protein, family 7"/>
    <property type="match status" value="1"/>
</dbReference>
<dbReference type="Pfam" id="PF03480">
    <property type="entry name" value="DctP"/>
    <property type="match status" value="1"/>
</dbReference>
<dbReference type="PANTHER" id="PTHR33376:SF5">
    <property type="entry name" value="EXTRACYTOPLASMIC SOLUTE RECEPTOR PROTEIN"/>
    <property type="match status" value="1"/>
</dbReference>
<keyword evidence="4" id="KW-1185">Reference proteome</keyword>
<name>A0A091BPQ7_9GAMM</name>
<dbReference type="STRING" id="1121013.GCA_000426365_00558"/>
<evidence type="ECO:0000313" key="3">
    <source>
        <dbReference type="EMBL" id="KFN46305.1"/>
    </source>
</evidence>
<sequence length="334" mass="35714">MRLPSRCLALLLLLAAAMPAWAQTQIKIATLAPDGSSWMRELRVAAAEVEAGTGGRVQVKFYPGGVMGTDAVVLRKMRLGQLQGGVLTGSELSLVYPDAPAYSLPFLFSGWDEVARVRESVDPLLAAGFEERGIHMLGATGVGFAYFLGTKPMADAAAWRGLKLWIPTNDEIARRVFEIAGVGTIPLPIGDVFTSLQTGMIDTVANTPAGTVALQWHGKVRHMVDLPLTYVVAYLVLDQRAWERLSAGDQAVLARAFAAAAARMDANARRDDEAALAAMQRQGLQVSPPDPAEAARWRRFGEQVQRDMEADGSLSPAILAAIRAARGTPAPAAN</sequence>
<proteinExistence type="predicted"/>
<dbReference type="GO" id="GO:0055085">
    <property type="term" value="P:transmembrane transport"/>
    <property type="evidence" value="ECO:0007669"/>
    <property type="project" value="InterPro"/>
</dbReference>
<dbReference type="PANTHER" id="PTHR33376">
    <property type="match status" value="1"/>
</dbReference>
<dbReference type="EMBL" id="AWXU01000076">
    <property type="protein sequence ID" value="KFN46305.1"/>
    <property type="molecule type" value="Genomic_DNA"/>
</dbReference>
<dbReference type="NCBIfam" id="NF037995">
    <property type="entry name" value="TRAP_S1"/>
    <property type="match status" value="1"/>
</dbReference>